<dbReference type="EMBL" id="BMAU01021305">
    <property type="protein sequence ID" value="GFY11472.1"/>
    <property type="molecule type" value="Genomic_DNA"/>
</dbReference>
<name>A0A8X6SLY0_TRICX</name>
<reference evidence="1" key="1">
    <citation type="submission" date="2020-08" db="EMBL/GenBank/DDBJ databases">
        <title>Multicomponent nature underlies the extraordinary mechanical properties of spider dragline silk.</title>
        <authorList>
            <person name="Kono N."/>
            <person name="Nakamura H."/>
            <person name="Mori M."/>
            <person name="Yoshida Y."/>
            <person name="Ohtoshi R."/>
            <person name="Malay A.D."/>
            <person name="Moran D.A.P."/>
            <person name="Tomita M."/>
            <person name="Numata K."/>
            <person name="Arakawa K."/>
        </authorList>
    </citation>
    <scope>NUCLEOTIDE SEQUENCE</scope>
</reference>
<keyword evidence="2" id="KW-1185">Reference proteome</keyword>
<evidence type="ECO:0000313" key="1">
    <source>
        <dbReference type="EMBL" id="GFY11472.1"/>
    </source>
</evidence>
<dbReference type="AlphaFoldDB" id="A0A8X6SLY0"/>
<accession>A0A8X6SLY0</accession>
<proteinExistence type="predicted"/>
<protein>
    <submittedName>
        <fullName evidence="1">Uncharacterized protein</fullName>
    </submittedName>
</protein>
<gene>
    <name evidence="1" type="ORF">TNCV_3183101</name>
</gene>
<dbReference type="Proteomes" id="UP000887159">
    <property type="component" value="Unassembled WGS sequence"/>
</dbReference>
<comment type="caution">
    <text evidence="1">The sequence shown here is derived from an EMBL/GenBank/DDBJ whole genome shotgun (WGS) entry which is preliminary data.</text>
</comment>
<sequence length="84" mass="9165">MVNSELLSISVQSIDLVPRSFAACSVIWIGSLAGKERNDCDASRVNEFFPICRLKGRINLNDSSSRDSTVLGYCGDFISFDDAA</sequence>
<organism evidence="1 2">
    <name type="scientific">Trichonephila clavipes</name>
    <name type="common">Golden silk orbweaver</name>
    <name type="synonym">Nephila clavipes</name>
    <dbReference type="NCBI Taxonomy" id="2585209"/>
    <lineage>
        <taxon>Eukaryota</taxon>
        <taxon>Metazoa</taxon>
        <taxon>Ecdysozoa</taxon>
        <taxon>Arthropoda</taxon>
        <taxon>Chelicerata</taxon>
        <taxon>Arachnida</taxon>
        <taxon>Araneae</taxon>
        <taxon>Araneomorphae</taxon>
        <taxon>Entelegynae</taxon>
        <taxon>Araneoidea</taxon>
        <taxon>Nephilidae</taxon>
        <taxon>Trichonephila</taxon>
    </lineage>
</organism>
<evidence type="ECO:0000313" key="2">
    <source>
        <dbReference type="Proteomes" id="UP000887159"/>
    </source>
</evidence>